<dbReference type="STRING" id="582692.SAMN05720606_104221"/>
<keyword evidence="4" id="KW-1185">Reference proteome</keyword>
<comment type="catalytic activity">
    <reaction evidence="1">
        <text>an N-(ADP-alpha-D-ribosyl)-thymidine in DNA + H2O = a thymidine in DNA + ADP-D-ribose</text>
        <dbReference type="Rhea" id="RHEA:71655"/>
        <dbReference type="Rhea" id="RHEA-COMP:13556"/>
        <dbReference type="Rhea" id="RHEA-COMP:18051"/>
        <dbReference type="ChEBI" id="CHEBI:15377"/>
        <dbReference type="ChEBI" id="CHEBI:57967"/>
        <dbReference type="ChEBI" id="CHEBI:137386"/>
        <dbReference type="ChEBI" id="CHEBI:191199"/>
    </reaction>
    <physiologicalReaction direction="left-to-right" evidence="1">
        <dbReference type="Rhea" id="RHEA:71656"/>
    </physiologicalReaction>
</comment>
<organism evidence="3 4">
    <name type="scientific">Paenibacillus polysaccharolyticus</name>
    <dbReference type="NCBI Taxonomy" id="582692"/>
    <lineage>
        <taxon>Bacteria</taxon>
        <taxon>Bacillati</taxon>
        <taxon>Bacillota</taxon>
        <taxon>Bacilli</taxon>
        <taxon>Bacillales</taxon>
        <taxon>Paenibacillaceae</taxon>
        <taxon>Paenibacillus</taxon>
    </lineage>
</organism>
<evidence type="ECO:0000256" key="1">
    <source>
        <dbReference type="ARBA" id="ARBA00035885"/>
    </source>
</evidence>
<evidence type="ECO:0000313" key="4">
    <source>
        <dbReference type="Proteomes" id="UP000198538"/>
    </source>
</evidence>
<sequence>MSVSRRKHGRHVIERGTNMQFHERQQDLFELEDHYALAHCISADARMGKGIAVQFRERFDLRTLQEQAKLEPLEIGRCYPVGRTLNLVTKAKFSNKPTYASLTQAVESMRDVCLEQGITALAMPRIGCGLDRLKWEKVSVIIQNTFAEMDIEIVVCTV</sequence>
<proteinExistence type="predicted"/>
<dbReference type="InterPro" id="IPR050892">
    <property type="entry name" value="ADP-ribose_metab_enzymes"/>
</dbReference>
<dbReference type="InterPro" id="IPR002589">
    <property type="entry name" value="Macro_dom"/>
</dbReference>
<feature type="domain" description="Macro" evidence="2">
    <location>
        <begin position="8"/>
        <end position="158"/>
    </location>
</feature>
<dbReference type="Pfam" id="PF01661">
    <property type="entry name" value="Macro"/>
    <property type="match status" value="1"/>
</dbReference>
<dbReference type="PANTHER" id="PTHR12521">
    <property type="entry name" value="PROTEIN C6ORF130"/>
    <property type="match status" value="1"/>
</dbReference>
<dbReference type="PANTHER" id="PTHR12521:SF0">
    <property type="entry name" value="ADP-RIBOSE GLYCOHYDROLASE OARD1"/>
    <property type="match status" value="1"/>
</dbReference>
<name>A0A1G5FHU0_9BACL</name>
<dbReference type="InterPro" id="IPR043472">
    <property type="entry name" value="Macro_dom-like"/>
</dbReference>
<protein>
    <submittedName>
        <fullName evidence="3">O-acetyl-ADP-ribose deacetylase (Regulator of RNase III), contains Macro domain</fullName>
    </submittedName>
</protein>
<dbReference type="PROSITE" id="PS51154">
    <property type="entry name" value="MACRO"/>
    <property type="match status" value="1"/>
</dbReference>
<accession>A0A1G5FHU0</accession>
<evidence type="ECO:0000259" key="2">
    <source>
        <dbReference type="PROSITE" id="PS51154"/>
    </source>
</evidence>
<dbReference type="EMBL" id="FMVM01000004">
    <property type="protein sequence ID" value="SCY38826.1"/>
    <property type="molecule type" value="Genomic_DNA"/>
</dbReference>
<dbReference type="Proteomes" id="UP000198538">
    <property type="component" value="Unassembled WGS sequence"/>
</dbReference>
<dbReference type="GO" id="GO:0140291">
    <property type="term" value="P:peptidyl-glutamate ADP-deribosylation"/>
    <property type="evidence" value="ECO:0007669"/>
    <property type="project" value="TreeGrafter"/>
</dbReference>
<gene>
    <name evidence="3" type="ORF">SAMN05720606_104221</name>
</gene>
<evidence type="ECO:0000313" key="3">
    <source>
        <dbReference type="EMBL" id="SCY38826.1"/>
    </source>
</evidence>
<dbReference type="Gene3D" id="3.40.220.10">
    <property type="entry name" value="Leucine Aminopeptidase, subunit E, domain 1"/>
    <property type="match status" value="1"/>
</dbReference>
<dbReference type="CDD" id="cd02901">
    <property type="entry name" value="Macro_Poa1p-like"/>
    <property type="match status" value="1"/>
</dbReference>
<dbReference type="AlphaFoldDB" id="A0A1G5FHU0"/>
<dbReference type="SUPFAM" id="SSF52949">
    <property type="entry name" value="Macro domain-like"/>
    <property type="match status" value="1"/>
</dbReference>
<reference evidence="4" key="1">
    <citation type="submission" date="2016-10" db="EMBL/GenBank/DDBJ databases">
        <authorList>
            <person name="Varghese N."/>
            <person name="Submissions S."/>
        </authorList>
    </citation>
    <scope>NUCLEOTIDE SEQUENCE [LARGE SCALE GENOMIC DNA]</scope>
    <source>
        <strain evidence="4">BL9</strain>
    </source>
</reference>